<evidence type="ECO:0000313" key="6">
    <source>
        <dbReference type="Proteomes" id="UP000683246"/>
    </source>
</evidence>
<name>A0A8J8MMD3_9FIRM</name>
<feature type="domain" description="DNA mismatch repair proteins mutS family" evidence="4">
    <location>
        <begin position="365"/>
        <end position="381"/>
    </location>
</feature>
<dbReference type="InterPro" id="IPR027417">
    <property type="entry name" value="P-loop_NTPase"/>
</dbReference>
<dbReference type="PROSITE" id="PS00486">
    <property type="entry name" value="DNA_MISMATCH_REPAIR_2"/>
    <property type="match status" value="1"/>
</dbReference>
<protein>
    <recommendedName>
        <fullName evidence="4">DNA mismatch repair proteins mutS family domain-containing protein</fullName>
    </recommendedName>
</protein>
<organism evidence="5 6">
    <name type="scientific">Vallitalea pronyensis</name>
    <dbReference type="NCBI Taxonomy" id="1348613"/>
    <lineage>
        <taxon>Bacteria</taxon>
        <taxon>Bacillati</taxon>
        <taxon>Bacillota</taxon>
        <taxon>Clostridia</taxon>
        <taxon>Lachnospirales</taxon>
        <taxon>Vallitaleaceae</taxon>
        <taxon>Vallitalea</taxon>
    </lineage>
</organism>
<dbReference type="GO" id="GO:0030983">
    <property type="term" value="F:mismatched DNA binding"/>
    <property type="evidence" value="ECO:0007669"/>
    <property type="project" value="InterPro"/>
</dbReference>
<keyword evidence="6" id="KW-1185">Reference proteome</keyword>
<dbReference type="SUPFAM" id="SSF52540">
    <property type="entry name" value="P-loop containing nucleoside triphosphate hydrolases"/>
    <property type="match status" value="1"/>
</dbReference>
<dbReference type="InterPro" id="IPR000432">
    <property type="entry name" value="DNA_mismatch_repair_MutS_C"/>
</dbReference>
<evidence type="ECO:0000259" key="4">
    <source>
        <dbReference type="PROSITE" id="PS00486"/>
    </source>
</evidence>
<dbReference type="GO" id="GO:0140664">
    <property type="term" value="F:ATP-dependent DNA damage sensor activity"/>
    <property type="evidence" value="ECO:0007669"/>
    <property type="project" value="InterPro"/>
</dbReference>
<dbReference type="GO" id="GO:0006298">
    <property type="term" value="P:mismatch repair"/>
    <property type="evidence" value="ECO:0007669"/>
    <property type="project" value="InterPro"/>
</dbReference>
<accession>A0A8J8MMD3</accession>
<dbReference type="Proteomes" id="UP000683246">
    <property type="component" value="Chromosome"/>
</dbReference>
<dbReference type="KEGG" id="vpy:HZI73_17985"/>
<evidence type="ECO:0000256" key="1">
    <source>
        <dbReference type="ARBA" id="ARBA00022741"/>
    </source>
</evidence>
<dbReference type="GO" id="GO:0005524">
    <property type="term" value="F:ATP binding"/>
    <property type="evidence" value="ECO:0007669"/>
    <property type="project" value="UniProtKB-KW"/>
</dbReference>
<proteinExistence type="predicted"/>
<evidence type="ECO:0000313" key="5">
    <source>
        <dbReference type="EMBL" id="QUI24067.1"/>
    </source>
</evidence>
<sequence length="489" mass="55196">MIIQAMDKRLGEDVGLPYILDELRVISPYGKYAKSMLQLYQPQEKACLIKALNDVETMMQSLLKEKHIWTSIETVMAKLKDVKLLIKNFTVQKVLDDVALFEIKHVAMLMEDISAYYKQLTVSTDIRLTSMKALIDLLDPQNKGIQSFYIYDHYDPELSPIRKEKIRIEKEIFAEDNPQKIEVLKEQRLALVVQEDKLETAIRKQLSAKIYAFKNKLLYNMDTIGRLDLLRAKGALAIHYKATKPIIEDGLKVQIKDARHPEVMAYLEKRGKSFVPISMQLVEGVTILTGANMGGKSVALKTMILNILLAHMGFFVFAGELRFGLFEYICFVSDDMQSISRGISTFGAEILRINAMVEGIKQGKSFVILDEFARGTNPHEGALLVRALCKYLKEQHAISLLATHYDGIVDKGMTHYQVIGLKHMDKAALRAMIGSDPEKAIGHIQDKMNYNLEWVSEEAGVPQEALTVAELLGLDAGIITIARELGNME</sequence>
<dbReference type="RefSeq" id="WP_212694759.1">
    <property type="nucleotide sequence ID" value="NZ_CP058649.1"/>
</dbReference>
<dbReference type="PANTHER" id="PTHR11361">
    <property type="entry name" value="DNA MISMATCH REPAIR PROTEIN MUTS FAMILY MEMBER"/>
    <property type="match status" value="1"/>
</dbReference>
<dbReference type="PANTHER" id="PTHR11361:SF14">
    <property type="entry name" value="DNA MISMATCH REPAIR PROTEIN MUTS, TYPE 2"/>
    <property type="match status" value="1"/>
</dbReference>
<dbReference type="AlphaFoldDB" id="A0A8J8MMD3"/>
<keyword evidence="3" id="KW-0238">DNA-binding</keyword>
<dbReference type="InterPro" id="IPR045076">
    <property type="entry name" value="MutS"/>
</dbReference>
<reference evidence="5" key="1">
    <citation type="submission" date="2020-07" db="EMBL/GenBank/DDBJ databases">
        <title>Vallitalea pronyensis genome.</title>
        <authorList>
            <person name="Postec A."/>
        </authorList>
    </citation>
    <scope>NUCLEOTIDE SEQUENCE</scope>
    <source>
        <strain evidence="5">FatNI3</strain>
    </source>
</reference>
<evidence type="ECO:0000256" key="3">
    <source>
        <dbReference type="ARBA" id="ARBA00023125"/>
    </source>
</evidence>
<evidence type="ECO:0000256" key="2">
    <source>
        <dbReference type="ARBA" id="ARBA00022840"/>
    </source>
</evidence>
<keyword evidence="1" id="KW-0547">Nucleotide-binding</keyword>
<dbReference type="Pfam" id="PF00488">
    <property type="entry name" value="MutS_V"/>
    <property type="match status" value="1"/>
</dbReference>
<gene>
    <name evidence="5" type="ORF">HZI73_17985</name>
</gene>
<dbReference type="SMART" id="SM00534">
    <property type="entry name" value="MUTSac"/>
    <property type="match status" value="1"/>
</dbReference>
<dbReference type="EMBL" id="CP058649">
    <property type="protein sequence ID" value="QUI24067.1"/>
    <property type="molecule type" value="Genomic_DNA"/>
</dbReference>
<dbReference type="Gene3D" id="3.40.50.300">
    <property type="entry name" value="P-loop containing nucleotide triphosphate hydrolases"/>
    <property type="match status" value="1"/>
</dbReference>
<keyword evidence="2" id="KW-0067">ATP-binding</keyword>